<accession>A0A1X6YAF8</accession>
<dbReference type="Pfam" id="PF01925">
    <property type="entry name" value="TauE"/>
    <property type="match status" value="1"/>
</dbReference>
<dbReference type="GO" id="GO:0005886">
    <property type="term" value="C:plasma membrane"/>
    <property type="evidence" value="ECO:0007669"/>
    <property type="project" value="UniProtKB-SubCell"/>
</dbReference>
<dbReference type="Proteomes" id="UP000193061">
    <property type="component" value="Unassembled WGS sequence"/>
</dbReference>
<feature type="transmembrane region" description="Helical" evidence="8">
    <location>
        <begin position="105"/>
        <end position="125"/>
    </location>
</feature>
<dbReference type="InterPro" id="IPR052017">
    <property type="entry name" value="TSUP"/>
</dbReference>
<feature type="transmembrane region" description="Helical" evidence="8">
    <location>
        <begin position="52"/>
        <end position="68"/>
    </location>
</feature>
<feature type="transmembrane region" description="Helical" evidence="8">
    <location>
        <begin position="14"/>
        <end position="40"/>
    </location>
</feature>
<feature type="transmembrane region" description="Helical" evidence="8">
    <location>
        <begin position="229"/>
        <end position="249"/>
    </location>
</feature>
<reference evidence="9 10" key="1">
    <citation type="submission" date="2017-03" db="EMBL/GenBank/DDBJ databases">
        <authorList>
            <person name="Afonso C.L."/>
            <person name="Miller P.J."/>
            <person name="Scott M.A."/>
            <person name="Spackman E."/>
            <person name="Goraichik I."/>
            <person name="Dimitrov K.M."/>
            <person name="Suarez D.L."/>
            <person name="Swayne D.E."/>
        </authorList>
    </citation>
    <scope>NUCLEOTIDE SEQUENCE [LARGE SCALE GENOMIC DNA]</scope>
    <source>
        <strain evidence="9 10">CECT 7450</strain>
    </source>
</reference>
<keyword evidence="6 8" id="KW-1133">Transmembrane helix</keyword>
<sequence>MLELITDVLALPGLIWLIVAIGFAGIVRGFTGFGTALIFVPVAGIFLPPEQVVAVITLTGIVSMSALVPRAWGQADRKEVGVLAFAALLTVPVGIMLLRQLDQVTVRWMVTVIASVTLAALITGWRYSRKIDAKGLLGVGGVAGVVGGLTGLTGPIVIMFYLAGQGAVKTIRANTILFLAALDIVIVANLLLSGTIELGTLVLAIVLAVPYFTTTLIGQAAFDPSQEKFYRWAAYAVIGVAVLTGLPLWGV</sequence>
<dbReference type="AlphaFoldDB" id="A0A1X6YAF8"/>
<comment type="similarity">
    <text evidence="2 8">Belongs to the 4-toluene sulfonate uptake permease (TSUP) (TC 2.A.102) family.</text>
</comment>
<dbReference type="InterPro" id="IPR002781">
    <property type="entry name" value="TM_pro_TauE-like"/>
</dbReference>
<feature type="transmembrane region" description="Helical" evidence="8">
    <location>
        <begin position="80"/>
        <end position="98"/>
    </location>
</feature>
<dbReference type="RefSeq" id="WP_085803889.1">
    <property type="nucleotide sequence ID" value="NZ_FWFX01000001.1"/>
</dbReference>
<keyword evidence="5 8" id="KW-0812">Transmembrane</keyword>
<feature type="transmembrane region" description="Helical" evidence="8">
    <location>
        <begin position="175"/>
        <end position="192"/>
    </location>
</feature>
<evidence type="ECO:0000256" key="4">
    <source>
        <dbReference type="ARBA" id="ARBA00022475"/>
    </source>
</evidence>
<name>A0A1X6YAF8_9RHOB</name>
<evidence type="ECO:0000256" key="5">
    <source>
        <dbReference type="ARBA" id="ARBA00022692"/>
    </source>
</evidence>
<gene>
    <name evidence="9" type="ORF">ROA7450_00347</name>
</gene>
<keyword evidence="10" id="KW-1185">Reference proteome</keyword>
<dbReference type="PANTHER" id="PTHR30269">
    <property type="entry name" value="TRANSMEMBRANE PROTEIN YFCA"/>
    <property type="match status" value="1"/>
</dbReference>
<evidence type="ECO:0000313" key="10">
    <source>
        <dbReference type="Proteomes" id="UP000193061"/>
    </source>
</evidence>
<keyword evidence="3" id="KW-0813">Transport</keyword>
<keyword evidence="4 8" id="KW-1003">Cell membrane</keyword>
<dbReference type="OrthoDB" id="9795324at2"/>
<evidence type="ECO:0000256" key="2">
    <source>
        <dbReference type="ARBA" id="ARBA00009142"/>
    </source>
</evidence>
<evidence type="ECO:0000256" key="3">
    <source>
        <dbReference type="ARBA" id="ARBA00022448"/>
    </source>
</evidence>
<comment type="subcellular location">
    <subcellularLocation>
        <location evidence="1 8">Cell membrane</location>
        <topology evidence="1 8">Multi-pass membrane protein</topology>
    </subcellularLocation>
</comment>
<organism evidence="9 10">
    <name type="scientific">Roseovarius albus</name>
    <dbReference type="NCBI Taxonomy" id="1247867"/>
    <lineage>
        <taxon>Bacteria</taxon>
        <taxon>Pseudomonadati</taxon>
        <taxon>Pseudomonadota</taxon>
        <taxon>Alphaproteobacteria</taxon>
        <taxon>Rhodobacterales</taxon>
        <taxon>Roseobacteraceae</taxon>
        <taxon>Roseovarius</taxon>
    </lineage>
</organism>
<feature type="transmembrane region" description="Helical" evidence="8">
    <location>
        <begin position="137"/>
        <end position="163"/>
    </location>
</feature>
<evidence type="ECO:0000256" key="8">
    <source>
        <dbReference type="RuleBase" id="RU363041"/>
    </source>
</evidence>
<feature type="transmembrane region" description="Helical" evidence="8">
    <location>
        <begin position="198"/>
        <end position="217"/>
    </location>
</feature>
<evidence type="ECO:0000256" key="1">
    <source>
        <dbReference type="ARBA" id="ARBA00004651"/>
    </source>
</evidence>
<evidence type="ECO:0000256" key="6">
    <source>
        <dbReference type="ARBA" id="ARBA00022989"/>
    </source>
</evidence>
<protein>
    <recommendedName>
        <fullName evidence="8">Probable membrane transporter protein</fullName>
    </recommendedName>
</protein>
<dbReference type="EMBL" id="FWFX01000001">
    <property type="protein sequence ID" value="SLN15415.1"/>
    <property type="molecule type" value="Genomic_DNA"/>
</dbReference>
<evidence type="ECO:0000256" key="7">
    <source>
        <dbReference type="ARBA" id="ARBA00023136"/>
    </source>
</evidence>
<evidence type="ECO:0000313" key="9">
    <source>
        <dbReference type="EMBL" id="SLN15415.1"/>
    </source>
</evidence>
<keyword evidence="7 8" id="KW-0472">Membrane</keyword>
<dbReference type="PANTHER" id="PTHR30269:SF37">
    <property type="entry name" value="MEMBRANE TRANSPORTER PROTEIN"/>
    <property type="match status" value="1"/>
</dbReference>
<proteinExistence type="inferred from homology"/>